<accession>A0A4Y2HED1</accession>
<gene>
    <name evidence="1" type="ORF">AVEN_174020_1</name>
</gene>
<evidence type="ECO:0000313" key="2">
    <source>
        <dbReference type="Proteomes" id="UP000499080"/>
    </source>
</evidence>
<dbReference type="OrthoDB" id="8028980at2759"/>
<dbReference type="GO" id="GO:0003676">
    <property type="term" value="F:nucleic acid binding"/>
    <property type="evidence" value="ECO:0007669"/>
    <property type="project" value="InterPro"/>
</dbReference>
<organism evidence="1 2">
    <name type="scientific">Araneus ventricosus</name>
    <name type="common">Orbweaver spider</name>
    <name type="synonym">Epeira ventricosa</name>
    <dbReference type="NCBI Taxonomy" id="182803"/>
    <lineage>
        <taxon>Eukaryota</taxon>
        <taxon>Metazoa</taxon>
        <taxon>Ecdysozoa</taxon>
        <taxon>Arthropoda</taxon>
        <taxon>Chelicerata</taxon>
        <taxon>Arachnida</taxon>
        <taxon>Araneae</taxon>
        <taxon>Araneomorphae</taxon>
        <taxon>Entelegynae</taxon>
        <taxon>Araneoidea</taxon>
        <taxon>Araneidae</taxon>
        <taxon>Araneus</taxon>
    </lineage>
</organism>
<dbReference type="AlphaFoldDB" id="A0A4Y2HED1"/>
<protein>
    <recommendedName>
        <fullName evidence="3">Mariner Mos1 transposase</fullName>
    </recommendedName>
</protein>
<comment type="caution">
    <text evidence="1">The sequence shown here is derived from an EMBL/GenBank/DDBJ whole genome shotgun (WGS) entry which is preliminary data.</text>
</comment>
<proteinExistence type="predicted"/>
<evidence type="ECO:0000313" key="1">
    <source>
        <dbReference type="EMBL" id="GBM63638.1"/>
    </source>
</evidence>
<dbReference type="EMBL" id="BGPR01001879">
    <property type="protein sequence ID" value="GBM63638.1"/>
    <property type="molecule type" value="Genomic_DNA"/>
</dbReference>
<keyword evidence="2" id="KW-1185">Reference proteome</keyword>
<dbReference type="InterPro" id="IPR036397">
    <property type="entry name" value="RNaseH_sf"/>
</dbReference>
<dbReference type="Gene3D" id="3.30.420.10">
    <property type="entry name" value="Ribonuclease H-like superfamily/Ribonuclease H"/>
    <property type="match status" value="1"/>
</dbReference>
<dbReference type="Proteomes" id="UP000499080">
    <property type="component" value="Unassembled WGS sequence"/>
</dbReference>
<sequence>MRKRLWKENKSVHLMGSEGGVYHGLLKCSKIVHSARYQQYIVNLNHMLIVKRPQGTTRHYKLILLHDNASSHTSKPVNKHVNISCNGGIISLAIFTRLCAARFSLFSGRSPTYCPNSTSAHTTICPDGYLTGFPPKKESSIRTVSTPYLKDEKNM</sequence>
<evidence type="ECO:0008006" key="3">
    <source>
        <dbReference type="Google" id="ProtNLM"/>
    </source>
</evidence>
<reference evidence="1 2" key="1">
    <citation type="journal article" date="2019" name="Sci. Rep.">
        <title>Orb-weaving spider Araneus ventricosus genome elucidates the spidroin gene catalogue.</title>
        <authorList>
            <person name="Kono N."/>
            <person name="Nakamura H."/>
            <person name="Ohtoshi R."/>
            <person name="Moran D.A.P."/>
            <person name="Shinohara A."/>
            <person name="Yoshida Y."/>
            <person name="Fujiwara M."/>
            <person name="Mori M."/>
            <person name="Tomita M."/>
            <person name="Arakawa K."/>
        </authorList>
    </citation>
    <scope>NUCLEOTIDE SEQUENCE [LARGE SCALE GENOMIC DNA]</scope>
</reference>
<name>A0A4Y2HED1_ARAVE</name>